<comment type="caution">
    <text evidence="2">The sequence shown here is derived from an EMBL/GenBank/DDBJ whole genome shotgun (WGS) entry which is preliminary data.</text>
</comment>
<name>A0A0N0VH69_LEPPY</name>
<reference evidence="2 3" key="1">
    <citation type="submission" date="2015-07" db="EMBL/GenBank/DDBJ databases">
        <title>High-quality genome of monoxenous trypanosomatid Leptomonas pyrrhocoris.</title>
        <authorList>
            <person name="Flegontov P."/>
            <person name="Butenko A."/>
            <person name="Firsov S."/>
            <person name="Vlcek C."/>
            <person name="Logacheva M.D."/>
            <person name="Field M."/>
            <person name="Filatov D."/>
            <person name="Flegontova O."/>
            <person name="Gerasimov E."/>
            <person name="Jackson A.P."/>
            <person name="Kelly S."/>
            <person name="Opperdoes F."/>
            <person name="O'Reilly A."/>
            <person name="Votypka J."/>
            <person name="Yurchenko V."/>
            <person name="Lukes J."/>
        </authorList>
    </citation>
    <scope>NUCLEOTIDE SEQUENCE [LARGE SCALE GENOMIC DNA]</scope>
    <source>
        <strain evidence="2">H10</strain>
    </source>
</reference>
<dbReference type="EMBL" id="LGTL01000002">
    <property type="protein sequence ID" value="KPA84678.1"/>
    <property type="molecule type" value="Genomic_DNA"/>
</dbReference>
<dbReference type="AlphaFoldDB" id="A0A0N0VH69"/>
<organism evidence="2 3">
    <name type="scientific">Leptomonas pyrrhocoris</name>
    <name type="common">Firebug parasite</name>
    <dbReference type="NCBI Taxonomy" id="157538"/>
    <lineage>
        <taxon>Eukaryota</taxon>
        <taxon>Discoba</taxon>
        <taxon>Euglenozoa</taxon>
        <taxon>Kinetoplastea</taxon>
        <taxon>Metakinetoplastina</taxon>
        <taxon>Trypanosomatida</taxon>
        <taxon>Trypanosomatidae</taxon>
        <taxon>Leishmaniinae</taxon>
        <taxon>Leptomonas</taxon>
    </lineage>
</organism>
<sequence length="758" mass="81024">MIASPLGPKWTTDNVAELFSASDVGLRDVLYVDAVADYLQSIQSVPAPGPLSRRGGQRAMEDSGAAVPTCAPDCVSCVLRYVNTHSAHLFALLQGSRELDEASKTVAAPEAAASTAAVGKLGHRKSDPSAAAASLPCGRKGSPLTLAAPPDATADALSAEECEHRALINLAELLSFCIAQSPAQSDVNAVVAACTEALSCSKTLEAHRAFAVQRLLLEAFDSDFETTTQVIADTLTPATIIGVVENLASNSIVAETLIALFGSALSAVWMVKPTTKTALFTSRWIALGFPKKLCAYLPIAIRDPGMYHYFYFFKELLKRGYSHSAGPVVDVLLGEPLVSDYVECILSCCEHDVGRSPLFTPDGAAAAPVSLAADGMEVLVSVVSLVRKSLVLPETSRMYEASTQCITPLRVIEAQASRITALLTPTAKGKAAQSSSCPLLSNYPPQGFGPLRLAVCELFVEFSLFQLAEVDRTLISSKFFPAFFACCERFPQHDALARCLHRCVLAIFQRATLVGESPRDAADRDLLWKYAVQPKTVRLQGGKAFSMLGAMIHFAEVPNTALSSHCIDVLTNLTAMPLFQATAGGPHEEQLAACSNSEPIQERVRNMATPITGKEFEKPGSAPLPLSVHRDTINLAGDRFRGSRTGGIVRSSRLSGAARKVSKGAYTIVRHSSDDDDRPQRVAADHKVDIDALKQEVRELQEAGSPQLRSYPNFGSMHLGFFSTPEGQSDDDTSRRPEKEASTAAPLATKSAAMKGEA</sequence>
<dbReference type="OrthoDB" id="271940at2759"/>
<feature type="region of interest" description="Disordered" evidence="1">
    <location>
        <begin position="703"/>
        <end position="758"/>
    </location>
</feature>
<protein>
    <submittedName>
        <fullName evidence="2">Uncharacterized protein</fullName>
    </submittedName>
</protein>
<evidence type="ECO:0000256" key="1">
    <source>
        <dbReference type="SAM" id="MobiDB-lite"/>
    </source>
</evidence>
<evidence type="ECO:0000313" key="2">
    <source>
        <dbReference type="EMBL" id="KPA84678.1"/>
    </source>
</evidence>
<gene>
    <name evidence="2" type="ORF">ABB37_01188</name>
</gene>
<feature type="compositionally biased region" description="Basic and acidic residues" evidence="1">
    <location>
        <begin position="732"/>
        <end position="741"/>
    </location>
</feature>
<dbReference type="OMA" id="FPQHDAL"/>
<dbReference type="RefSeq" id="XP_015663117.1">
    <property type="nucleotide sequence ID" value="XM_015797597.1"/>
</dbReference>
<keyword evidence="3" id="KW-1185">Reference proteome</keyword>
<dbReference type="GeneID" id="26901483"/>
<accession>A0A0N0VH69</accession>
<evidence type="ECO:0000313" key="3">
    <source>
        <dbReference type="Proteomes" id="UP000037923"/>
    </source>
</evidence>
<proteinExistence type="predicted"/>
<dbReference type="Proteomes" id="UP000037923">
    <property type="component" value="Unassembled WGS sequence"/>
</dbReference>
<dbReference type="VEuPathDB" id="TriTrypDB:LpyrH10_02_1620"/>